<dbReference type="OrthoDB" id="688438at2759"/>
<gene>
    <name evidence="2" type="ORF">BAE44_0000790</name>
</gene>
<reference evidence="2 3" key="1">
    <citation type="submission" date="2016-09" db="EMBL/GenBank/DDBJ databases">
        <title>The draft genome of Dichanthelium oligosanthes: A C3 panicoid grass species.</title>
        <authorList>
            <person name="Studer A.J."/>
            <person name="Schnable J.C."/>
            <person name="Brutnell T.P."/>
        </authorList>
    </citation>
    <scope>NUCLEOTIDE SEQUENCE [LARGE SCALE GENOMIC DNA]</scope>
    <source>
        <strain evidence="3">cv. Kellogg 1175</strain>
        <tissue evidence="2">Leaf</tissue>
    </source>
</reference>
<dbReference type="AlphaFoldDB" id="A0A1E5WL92"/>
<evidence type="ECO:0000313" key="2">
    <source>
        <dbReference type="EMBL" id="OEL38191.1"/>
    </source>
</evidence>
<dbReference type="EMBL" id="LWDX02002694">
    <property type="protein sequence ID" value="OEL38191.1"/>
    <property type="molecule type" value="Genomic_DNA"/>
</dbReference>
<evidence type="ECO:0000259" key="1">
    <source>
        <dbReference type="Pfam" id="PF03478"/>
    </source>
</evidence>
<name>A0A1E5WL92_9POAL</name>
<dbReference type="Proteomes" id="UP000095767">
    <property type="component" value="Unassembled WGS sequence"/>
</dbReference>
<dbReference type="InterPro" id="IPR005174">
    <property type="entry name" value="KIB1-4_b-propeller"/>
</dbReference>
<accession>A0A1E5WL92</accession>
<evidence type="ECO:0000313" key="3">
    <source>
        <dbReference type="Proteomes" id="UP000095767"/>
    </source>
</evidence>
<dbReference type="Pfam" id="PF03478">
    <property type="entry name" value="Beta-prop_KIB1-4"/>
    <property type="match status" value="1"/>
</dbReference>
<feature type="domain" description="KIB1-4 beta-propeller" evidence="1">
    <location>
        <begin position="173"/>
        <end position="247"/>
    </location>
</feature>
<sequence length="260" mass="28788">MAMATEAMAQGWSSLPADLVNRVADCLLATNDLDYYMDLRAVCHCWRSATADPRTTLDACFRPTRWIALDEISQSNSRLFVNATTGRFLRRSLPLLHDYHLVTSTIGHHRFMAPTPSEVFFVADPDSECFDVNTSHTVPAITFDIPSSIGLGPSPLSSDSELTLQSLLVLRGLAVELSGPGEMLRVDRSPQQGVYVFRMDSLGSAMERVTSIGSQALFLGANRCISIHADSFPSINANCIYYKKEEDAWEQPHLHVWSCS</sequence>
<protein>
    <recommendedName>
        <fullName evidence="1">KIB1-4 beta-propeller domain-containing protein</fullName>
    </recommendedName>
</protein>
<dbReference type="PANTHER" id="PTHR33165:SF86">
    <property type="entry name" value="EXPRESSED PROTEIN"/>
    <property type="match status" value="1"/>
</dbReference>
<keyword evidence="3" id="KW-1185">Reference proteome</keyword>
<organism evidence="2 3">
    <name type="scientific">Dichanthelium oligosanthes</name>
    <dbReference type="NCBI Taxonomy" id="888268"/>
    <lineage>
        <taxon>Eukaryota</taxon>
        <taxon>Viridiplantae</taxon>
        <taxon>Streptophyta</taxon>
        <taxon>Embryophyta</taxon>
        <taxon>Tracheophyta</taxon>
        <taxon>Spermatophyta</taxon>
        <taxon>Magnoliopsida</taxon>
        <taxon>Liliopsida</taxon>
        <taxon>Poales</taxon>
        <taxon>Poaceae</taxon>
        <taxon>PACMAD clade</taxon>
        <taxon>Panicoideae</taxon>
        <taxon>Panicodae</taxon>
        <taxon>Paniceae</taxon>
        <taxon>Dichantheliinae</taxon>
        <taxon>Dichanthelium</taxon>
    </lineage>
</organism>
<dbReference type="PANTHER" id="PTHR33165">
    <property type="entry name" value="F-BOX DOMAIN CONTAINING PROTEIN-LIKE-RELATED"/>
    <property type="match status" value="1"/>
</dbReference>
<proteinExistence type="predicted"/>
<comment type="caution">
    <text evidence="2">The sequence shown here is derived from an EMBL/GenBank/DDBJ whole genome shotgun (WGS) entry which is preliminary data.</text>
</comment>